<evidence type="ECO:0000256" key="1">
    <source>
        <dbReference type="SAM" id="Phobius"/>
    </source>
</evidence>
<evidence type="ECO:0000313" key="3">
    <source>
        <dbReference type="EMBL" id="KKN18609.1"/>
    </source>
</evidence>
<keyword evidence="1" id="KW-0472">Membrane</keyword>
<organism evidence="3">
    <name type="scientific">marine sediment metagenome</name>
    <dbReference type="NCBI Taxonomy" id="412755"/>
    <lineage>
        <taxon>unclassified sequences</taxon>
        <taxon>metagenomes</taxon>
        <taxon>ecological metagenomes</taxon>
    </lineage>
</organism>
<proteinExistence type="predicted"/>
<comment type="caution">
    <text evidence="3">The sequence shown here is derived from an EMBL/GenBank/DDBJ whole genome shotgun (WGS) entry which is preliminary data.</text>
</comment>
<evidence type="ECO:0000259" key="2">
    <source>
        <dbReference type="PROSITE" id="PS50885"/>
    </source>
</evidence>
<dbReference type="Pfam" id="PF00672">
    <property type="entry name" value="HAMP"/>
    <property type="match status" value="1"/>
</dbReference>
<protein>
    <recommendedName>
        <fullName evidence="2">HAMP domain-containing protein</fullName>
    </recommendedName>
</protein>
<name>A0A0F9NKY9_9ZZZZ</name>
<gene>
    <name evidence="3" type="ORF">LCGC14_0953990</name>
</gene>
<dbReference type="PROSITE" id="PS50885">
    <property type="entry name" value="HAMP"/>
    <property type="match status" value="1"/>
</dbReference>
<dbReference type="GO" id="GO:0007165">
    <property type="term" value="P:signal transduction"/>
    <property type="evidence" value="ECO:0007669"/>
    <property type="project" value="InterPro"/>
</dbReference>
<dbReference type="AlphaFoldDB" id="A0A0F9NKY9"/>
<dbReference type="SUPFAM" id="SSF158472">
    <property type="entry name" value="HAMP domain-like"/>
    <property type="match status" value="1"/>
</dbReference>
<feature type="transmembrane region" description="Helical" evidence="1">
    <location>
        <begin position="334"/>
        <end position="354"/>
    </location>
</feature>
<dbReference type="SMART" id="SM00304">
    <property type="entry name" value="HAMP"/>
    <property type="match status" value="1"/>
</dbReference>
<dbReference type="PANTHER" id="PTHR32089">
    <property type="entry name" value="METHYL-ACCEPTING CHEMOTAXIS PROTEIN MCPB"/>
    <property type="match status" value="1"/>
</dbReference>
<accession>A0A0F9NKY9</accession>
<keyword evidence="1" id="KW-0812">Transmembrane</keyword>
<dbReference type="EMBL" id="LAZR01003409">
    <property type="protein sequence ID" value="KKN18609.1"/>
    <property type="molecule type" value="Genomic_DNA"/>
</dbReference>
<dbReference type="Gene3D" id="3.30.450.20">
    <property type="entry name" value="PAS domain"/>
    <property type="match status" value="1"/>
</dbReference>
<sequence>MNIKKNEKKKRRLKFGIKQKLLIYFLLVAIIPIVGITVYSTLSLTQSYTSDRLNQLKAIGINKADAMESWFTERKGDCNLMTETPTVSQLSLQAGTYGHPNKTNAIQQIEALFQSMLRIYGTYKEMILLNTSGHVVALSDLAGYQYGHTYGEDLSTKVYYTYPYVERLDQSYTFLSDIEWDDMVAKDYVAVTTSSVIHDEGGSFVGIVVFYIEDAYINSLMHNTEGLGTSGETYLTDFNGYWLTTSKFDYYVEKGMYDDLGETIMTELLTTVGIQQALTSKADVLKSSNTDYRGIAVMGSYHYLMINSQGLPWVLVAEIDVSEALAVVNDLTNISIWIVVIIAVVVSILGYIIAKKFTDPIIKLNTVAIKVADGDLTTDGKNDELGAKGNDEIAVLTRSFGTMTTNIRNIISS</sequence>
<dbReference type="PANTHER" id="PTHR32089:SF112">
    <property type="entry name" value="LYSOZYME-LIKE PROTEIN-RELATED"/>
    <property type="match status" value="1"/>
</dbReference>
<feature type="non-terminal residue" evidence="3">
    <location>
        <position position="413"/>
    </location>
</feature>
<feature type="transmembrane region" description="Helical" evidence="1">
    <location>
        <begin position="21"/>
        <end position="42"/>
    </location>
</feature>
<feature type="domain" description="HAMP" evidence="2">
    <location>
        <begin position="355"/>
        <end position="412"/>
    </location>
</feature>
<dbReference type="Gene3D" id="1.10.8.500">
    <property type="entry name" value="HAMP domain in histidine kinase"/>
    <property type="match status" value="1"/>
</dbReference>
<dbReference type="CDD" id="cd06225">
    <property type="entry name" value="HAMP"/>
    <property type="match status" value="1"/>
</dbReference>
<dbReference type="InterPro" id="IPR003660">
    <property type="entry name" value="HAMP_dom"/>
</dbReference>
<dbReference type="GO" id="GO:0016020">
    <property type="term" value="C:membrane"/>
    <property type="evidence" value="ECO:0007669"/>
    <property type="project" value="InterPro"/>
</dbReference>
<reference evidence="3" key="1">
    <citation type="journal article" date="2015" name="Nature">
        <title>Complex archaea that bridge the gap between prokaryotes and eukaryotes.</title>
        <authorList>
            <person name="Spang A."/>
            <person name="Saw J.H."/>
            <person name="Jorgensen S.L."/>
            <person name="Zaremba-Niedzwiedzka K."/>
            <person name="Martijn J."/>
            <person name="Lind A.E."/>
            <person name="van Eijk R."/>
            <person name="Schleper C."/>
            <person name="Guy L."/>
            <person name="Ettema T.J."/>
        </authorList>
    </citation>
    <scope>NUCLEOTIDE SEQUENCE</scope>
</reference>
<keyword evidence="1" id="KW-1133">Transmembrane helix</keyword>